<dbReference type="Pfam" id="PF05154">
    <property type="entry name" value="TM2"/>
    <property type="match status" value="1"/>
</dbReference>
<name>A0ABY5YPD3_9MICC</name>
<proteinExistence type="predicted"/>
<feature type="region of interest" description="Disordered" evidence="5">
    <location>
        <begin position="1"/>
        <end position="111"/>
    </location>
</feature>
<organism evidence="8 9">
    <name type="scientific">Arthrobacter zhaoxinii</name>
    <dbReference type="NCBI Taxonomy" id="2964616"/>
    <lineage>
        <taxon>Bacteria</taxon>
        <taxon>Bacillati</taxon>
        <taxon>Actinomycetota</taxon>
        <taxon>Actinomycetes</taxon>
        <taxon>Micrococcales</taxon>
        <taxon>Micrococcaceae</taxon>
        <taxon>Arthrobacter</taxon>
    </lineage>
</organism>
<dbReference type="EMBL" id="CP104275">
    <property type="protein sequence ID" value="UWX95953.1"/>
    <property type="molecule type" value="Genomic_DNA"/>
</dbReference>
<feature type="transmembrane region" description="Helical" evidence="6">
    <location>
        <begin position="116"/>
        <end position="135"/>
    </location>
</feature>
<evidence type="ECO:0000259" key="7">
    <source>
        <dbReference type="Pfam" id="PF05154"/>
    </source>
</evidence>
<evidence type="ECO:0000256" key="5">
    <source>
        <dbReference type="SAM" id="MobiDB-lite"/>
    </source>
</evidence>
<evidence type="ECO:0000256" key="4">
    <source>
        <dbReference type="ARBA" id="ARBA00023136"/>
    </source>
</evidence>
<keyword evidence="3 6" id="KW-1133">Transmembrane helix</keyword>
<protein>
    <submittedName>
        <fullName evidence="8">NINE protein</fullName>
    </submittedName>
</protein>
<comment type="subcellular location">
    <subcellularLocation>
        <location evidence="1">Membrane</location>
        <topology evidence="1">Multi-pass membrane protein</topology>
    </subcellularLocation>
</comment>
<sequence>MSGNGPGQGNNHGNQWSDDWDEQYASPKKPEATAPAADRQAQHSQPQNPQGYGQQAPHYPSPGYPNQPGDGYPNQAQGYPVQGYPAAGHQQAQGYGHAQFGHAPQGSGYRPQKSRVAAGLLGVFLGGFGVHRFYLGNNNLGIAQIIVTVVTSGLGGVWGFVEGLMILCNAKTFRTDAHGVPLK</sequence>
<evidence type="ECO:0000256" key="2">
    <source>
        <dbReference type="ARBA" id="ARBA00022692"/>
    </source>
</evidence>
<evidence type="ECO:0000256" key="1">
    <source>
        <dbReference type="ARBA" id="ARBA00004141"/>
    </source>
</evidence>
<keyword evidence="4 6" id="KW-0472">Membrane</keyword>
<feature type="compositionally biased region" description="Low complexity" evidence="5">
    <location>
        <begin position="82"/>
        <end position="103"/>
    </location>
</feature>
<feature type="domain" description="TM2" evidence="7">
    <location>
        <begin position="112"/>
        <end position="163"/>
    </location>
</feature>
<evidence type="ECO:0000256" key="3">
    <source>
        <dbReference type="ARBA" id="ARBA00022989"/>
    </source>
</evidence>
<evidence type="ECO:0000313" key="9">
    <source>
        <dbReference type="Proteomes" id="UP001059859"/>
    </source>
</evidence>
<dbReference type="RefSeq" id="WP_260651388.1">
    <property type="nucleotide sequence ID" value="NZ_CP104275.1"/>
</dbReference>
<keyword evidence="2 6" id="KW-0812">Transmembrane</keyword>
<feature type="transmembrane region" description="Helical" evidence="6">
    <location>
        <begin position="141"/>
        <end position="161"/>
    </location>
</feature>
<gene>
    <name evidence="8" type="ORF">N2K95_09605</name>
</gene>
<dbReference type="Proteomes" id="UP001059859">
    <property type="component" value="Chromosome"/>
</dbReference>
<dbReference type="InterPro" id="IPR007829">
    <property type="entry name" value="TM2"/>
</dbReference>
<evidence type="ECO:0000256" key="6">
    <source>
        <dbReference type="SAM" id="Phobius"/>
    </source>
</evidence>
<keyword evidence="9" id="KW-1185">Reference proteome</keyword>
<feature type="compositionally biased region" description="Gly residues" evidence="5">
    <location>
        <begin position="1"/>
        <end position="10"/>
    </location>
</feature>
<accession>A0ABY5YPD3</accession>
<feature type="compositionally biased region" description="Polar residues" evidence="5">
    <location>
        <begin position="42"/>
        <end position="53"/>
    </location>
</feature>
<evidence type="ECO:0000313" key="8">
    <source>
        <dbReference type="EMBL" id="UWX95953.1"/>
    </source>
</evidence>
<reference evidence="8" key="1">
    <citation type="submission" date="2022-09" db="EMBL/GenBank/DDBJ databases">
        <title>Novel species in genus Arthrobacter.</title>
        <authorList>
            <person name="Liu Y."/>
        </authorList>
    </citation>
    <scope>NUCLEOTIDE SEQUENCE</scope>
    <source>
        <strain evidence="8">Zg-Y815</strain>
    </source>
</reference>